<dbReference type="InterPro" id="IPR001034">
    <property type="entry name" value="DeoR_HTH"/>
</dbReference>
<dbReference type="GO" id="GO:0005829">
    <property type="term" value="C:cytosol"/>
    <property type="evidence" value="ECO:0007669"/>
    <property type="project" value="TreeGrafter"/>
</dbReference>
<comment type="caution">
    <text evidence="16">The sequence shown here is derived from an EMBL/GenBank/DDBJ whole genome shotgun (WGS) entry which is preliminary data.</text>
</comment>
<dbReference type="Gene3D" id="3.40.1190.20">
    <property type="match status" value="1"/>
</dbReference>
<feature type="binding site" evidence="14">
    <location>
        <begin position="352"/>
        <end position="353"/>
    </location>
    <ligand>
        <name>ATP</name>
        <dbReference type="ChEBI" id="CHEBI:30616"/>
    </ligand>
</feature>
<comment type="cofactor">
    <cofactor evidence="14">
        <name>Mg(2+)</name>
        <dbReference type="ChEBI" id="CHEBI:18420"/>
    </cofactor>
    <text evidence="14">Requires a divalent cation, most likely magnesium in vivo, as an electrophilic catalyst to aid phosphoryl group transfer. It is the chelate of the metal and the nucleotide that is the actual substrate.</text>
</comment>
<dbReference type="InterPro" id="IPR029056">
    <property type="entry name" value="Ribokinase-like"/>
</dbReference>
<evidence type="ECO:0000256" key="5">
    <source>
        <dbReference type="ARBA" id="ARBA00022723"/>
    </source>
</evidence>
<proteinExistence type="inferred from homology"/>
<keyword evidence="5 14" id="KW-0479">Metal-binding</keyword>
<feature type="binding site" evidence="14">
    <location>
        <begin position="321"/>
        <end position="326"/>
    </location>
    <ligand>
        <name>ATP</name>
        <dbReference type="ChEBI" id="CHEBI:30616"/>
    </ligand>
</feature>
<feature type="binding site" evidence="14">
    <location>
        <position position="388"/>
    </location>
    <ligand>
        <name>K(+)</name>
        <dbReference type="ChEBI" id="CHEBI:29103"/>
    </ligand>
</feature>
<dbReference type="GO" id="GO:0019303">
    <property type="term" value="P:D-ribose catabolic process"/>
    <property type="evidence" value="ECO:0007669"/>
    <property type="project" value="UniProtKB-UniRule"/>
</dbReference>
<feature type="binding site" evidence="14">
    <location>
        <begin position="111"/>
        <end position="113"/>
    </location>
    <ligand>
        <name>substrate</name>
    </ligand>
</feature>
<dbReference type="Pfam" id="PF08220">
    <property type="entry name" value="HTH_DeoR"/>
    <property type="match status" value="1"/>
</dbReference>
<evidence type="ECO:0000256" key="12">
    <source>
        <dbReference type="ARBA" id="ARBA00023163"/>
    </source>
</evidence>
<feature type="binding site" evidence="14">
    <location>
        <position position="347"/>
    </location>
    <ligand>
        <name>K(+)</name>
        <dbReference type="ChEBI" id="CHEBI:29103"/>
    </ligand>
</feature>
<keyword evidence="7 14" id="KW-0418">Kinase</keyword>
<evidence type="ECO:0000256" key="10">
    <source>
        <dbReference type="ARBA" id="ARBA00022958"/>
    </source>
</evidence>
<dbReference type="InterPro" id="IPR011877">
    <property type="entry name" value="Ribokinase"/>
</dbReference>
<dbReference type="InterPro" id="IPR036388">
    <property type="entry name" value="WH-like_DNA-bd_sf"/>
</dbReference>
<evidence type="ECO:0000256" key="6">
    <source>
        <dbReference type="ARBA" id="ARBA00022741"/>
    </source>
</evidence>
<comment type="subunit">
    <text evidence="14">Homodimer.</text>
</comment>
<gene>
    <name evidence="14 16" type="primary">rbsK</name>
    <name evidence="16" type="ORF">SOASR030_05740</name>
</gene>
<evidence type="ECO:0000256" key="9">
    <source>
        <dbReference type="ARBA" id="ARBA00022842"/>
    </source>
</evidence>
<evidence type="ECO:0000256" key="13">
    <source>
        <dbReference type="ARBA" id="ARBA00023277"/>
    </source>
</evidence>
<evidence type="ECO:0000313" key="16">
    <source>
        <dbReference type="EMBL" id="GKX54462.1"/>
    </source>
</evidence>
<keyword evidence="12" id="KW-0804">Transcription</keyword>
<comment type="activity regulation">
    <text evidence="14">Activated by a monovalent cation that binds near, but not in, the active site. The most likely occupant of the site in vivo is potassium. Ion binding induces a conformational change that may alter substrate affinity.</text>
</comment>
<name>A0AAV5N1B9_9GAMM</name>
<comment type="caution">
    <text evidence="14">Lacks conserved residue(s) required for the propagation of feature annotation.</text>
</comment>
<evidence type="ECO:0000256" key="2">
    <source>
        <dbReference type="ARBA" id="ARBA00012035"/>
    </source>
</evidence>
<evidence type="ECO:0000259" key="15">
    <source>
        <dbReference type="PROSITE" id="PS51000"/>
    </source>
</evidence>
<keyword evidence="9 14" id="KW-0460">Magnesium</keyword>
<comment type="pathway">
    <text evidence="14">Carbohydrate metabolism; D-ribose degradation; D-ribose 5-phosphate from beta-D-ribopyranose: step 2/2.</text>
</comment>
<feature type="binding site" evidence="14">
    <location>
        <position position="386"/>
    </location>
    <ligand>
        <name>K(+)</name>
        <dbReference type="ChEBI" id="CHEBI:29103"/>
    </ligand>
</feature>
<comment type="catalytic activity">
    <reaction evidence="14">
        <text>D-ribose + ATP = D-ribose 5-phosphate + ADP + H(+)</text>
        <dbReference type="Rhea" id="RHEA:13697"/>
        <dbReference type="ChEBI" id="CHEBI:15378"/>
        <dbReference type="ChEBI" id="CHEBI:30616"/>
        <dbReference type="ChEBI" id="CHEBI:47013"/>
        <dbReference type="ChEBI" id="CHEBI:78346"/>
        <dbReference type="ChEBI" id="CHEBI:456216"/>
        <dbReference type="EC" id="2.7.1.15"/>
    </reaction>
</comment>
<dbReference type="PANTHER" id="PTHR10584:SF166">
    <property type="entry name" value="RIBOKINASE"/>
    <property type="match status" value="1"/>
</dbReference>
<dbReference type="Proteomes" id="UP001058124">
    <property type="component" value="Unassembled WGS sequence"/>
</dbReference>
<evidence type="ECO:0000256" key="3">
    <source>
        <dbReference type="ARBA" id="ARBA00016943"/>
    </source>
</evidence>
<dbReference type="RefSeq" id="WP_027273023.1">
    <property type="nucleotide sequence ID" value="NZ_BRLH01000001.1"/>
</dbReference>
<dbReference type="PRINTS" id="PR00037">
    <property type="entry name" value="HTHLACR"/>
</dbReference>
<feature type="binding site" evidence="14">
    <location>
        <position position="353"/>
    </location>
    <ligand>
        <name>substrate</name>
    </ligand>
</feature>
<keyword evidence="10 14" id="KW-0630">Potassium</keyword>
<keyword evidence="6 14" id="KW-0547">Nucleotide-binding</keyword>
<sequence length="408" mass="43755">MFLEERRTHILAFLDKNERATVNQLAALFSLSKETIRHDLNALANQGLVQRCHGGAQIVRKSFQSDLIGSSDSVNIETLLRKINRKKPRAARVERTGQLTGGKVCILGSFNVDIVAKVERFPKGGESIMAVDSALGPGGKGANQALAASKAGADVHFVCKVGKDRFSQLAYEHLSASDIHSFTLYQSESVPTGNAIIYVSQQNGENMIAIHSGANQTITESEIIAIHERLAQSHVLLVQLENNFDATLNAMKIASALGVSIIVNPAPYSHEILPHLSLVDIITPNETEASLLSGIEVTDWKSAKKAAQEIAGKGVKTVIITMGNQGALIYENQRFYEVSAFPAVAVDTTGAGDAFTGALTAAVASGQSIRWAATYACAFASLAVEREGAANMPSHEQVLHRLSQTVRQ</sequence>
<dbReference type="GO" id="GO:0005524">
    <property type="term" value="F:ATP binding"/>
    <property type="evidence" value="ECO:0007669"/>
    <property type="project" value="UniProtKB-UniRule"/>
</dbReference>
<keyword evidence="8 14" id="KW-0067">ATP-binding</keyword>
<dbReference type="PANTHER" id="PTHR10584">
    <property type="entry name" value="SUGAR KINASE"/>
    <property type="match status" value="1"/>
</dbReference>
<evidence type="ECO:0000256" key="7">
    <source>
        <dbReference type="ARBA" id="ARBA00022777"/>
    </source>
</evidence>
<keyword evidence="4 14" id="KW-0808">Transferase</keyword>
<dbReference type="AlphaFoldDB" id="A0AAV5N1B9"/>
<feature type="binding site" evidence="14">
    <location>
        <position position="349"/>
    </location>
    <ligand>
        <name>K(+)</name>
        <dbReference type="ChEBI" id="CHEBI:29103"/>
    </ligand>
</feature>
<dbReference type="PRINTS" id="PR00990">
    <property type="entry name" value="RIBOKINASE"/>
</dbReference>
<feature type="binding site" evidence="14">
    <location>
        <begin position="139"/>
        <end position="143"/>
    </location>
    <ligand>
        <name>substrate</name>
    </ligand>
</feature>
<evidence type="ECO:0000256" key="1">
    <source>
        <dbReference type="ARBA" id="ARBA00005380"/>
    </source>
</evidence>
<dbReference type="InterPro" id="IPR011611">
    <property type="entry name" value="PfkB_dom"/>
</dbReference>
<dbReference type="HAMAP" id="MF_01987">
    <property type="entry name" value="Ribokinase"/>
    <property type="match status" value="1"/>
</dbReference>
<keyword evidence="14" id="KW-0963">Cytoplasm</keyword>
<keyword evidence="11" id="KW-0805">Transcription regulation</keyword>
<evidence type="ECO:0000256" key="8">
    <source>
        <dbReference type="ARBA" id="ARBA00022840"/>
    </source>
</evidence>
<dbReference type="CDD" id="cd01174">
    <property type="entry name" value="ribokinase"/>
    <property type="match status" value="1"/>
</dbReference>
<keyword evidence="17" id="KW-1185">Reference proteome</keyword>
<evidence type="ECO:0000256" key="14">
    <source>
        <dbReference type="HAMAP-Rule" id="MF_01987"/>
    </source>
</evidence>
<dbReference type="PROSITE" id="PS00584">
    <property type="entry name" value="PFKB_KINASES_2"/>
    <property type="match status" value="1"/>
</dbReference>
<dbReference type="InterPro" id="IPR036390">
    <property type="entry name" value="WH_DNA-bd_sf"/>
</dbReference>
<dbReference type="GO" id="GO:0046872">
    <property type="term" value="F:metal ion binding"/>
    <property type="evidence" value="ECO:0007669"/>
    <property type="project" value="UniProtKB-KW"/>
</dbReference>
<dbReference type="SUPFAM" id="SSF46785">
    <property type="entry name" value="Winged helix' DNA-binding domain"/>
    <property type="match status" value="1"/>
</dbReference>
<dbReference type="PROSITE" id="PS51000">
    <property type="entry name" value="HTH_DEOR_2"/>
    <property type="match status" value="1"/>
</dbReference>
<dbReference type="GO" id="GO:0003700">
    <property type="term" value="F:DNA-binding transcription factor activity"/>
    <property type="evidence" value="ECO:0007669"/>
    <property type="project" value="InterPro"/>
</dbReference>
<dbReference type="InterPro" id="IPR002139">
    <property type="entry name" value="Ribo/fructo_kinase"/>
</dbReference>
<feature type="binding site" evidence="14">
    <location>
        <position position="383"/>
    </location>
    <ligand>
        <name>K(+)</name>
        <dbReference type="ChEBI" id="CHEBI:29103"/>
    </ligand>
</feature>
<comment type="function">
    <text evidence="14">Catalyzes the phosphorylation of ribose at O-5 in a reaction requiring ATP and magnesium. The resulting D-ribose-5-phosphate can then be used either for sythesis of nucleotides, histidine, and tryptophan, or as a component of the pentose phosphate pathway.</text>
</comment>
<evidence type="ECO:0000256" key="11">
    <source>
        <dbReference type="ARBA" id="ARBA00023015"/>
    </source>
</evidence>
<feature type="binding site" evidence="14">
    <location>
        <position position="285"/>
    </location>
    <ligand>
        <name>ATP</name>
        <dbReference type="ChEBI" id="CHEBI:30616"/>
    </ligand>
</feature>
<feature type="binding site" evidence="14">
    <location>
        <position position="241"/>
    </location>
    <ligand>
        <name>substrate</name>
    </ligand>
</feature>
<dbReference type="Gene3D" id="1.10.10.10">
    <property type="entry name" value="Winged helix-like DNA-binding domain superfamily/Winged helix DNA-binding domain"/>
    <property type="match status" value="1"/>
</dbReference>
<organism evidence="16 17">
    <name type="scientific">Leminorella grimontii</name>
    <dbReference type="NCBI Taxonomy" id="82981"/>
    <lineage>
        <taxon>Bacteria</taxon>
        <taxon>Pseudomonadati</taxon>
        <taxon>Pseudomonadota</taxon>
        <taxon>Gammaproteobacteria</taxon>
        <taxon>Enterobacterales</taxon>
        <taxon>Budviciaceae</taxon>
        <taxon>Leminorella</taxon>
    </lineage>
</organism>
<dbReference type="SUPFAM" id="SSF53613">
    <property type="entry name" value="Ribokinase-like"/>
    <property type="match status" value="1"/>
</dbReference>
<dbReference type="EC" id="2.7.1.15" evidence="2 14"/>
<protein>
    <recommendedName>
        <fullName evidence="3 14">Ribokinase</fullName>
        <shortName evidence="14">RK</shortName>
        <ecNumber evidence="2 14">2.7.1.15</ecNumber>
    </recommendedName>
</protein>
<comment type="similarity">
    <text evidence="1">Belongs to the carbohydrate kinase pfkB family.</text>
</comment>
<evidence type="ECO:0000256" key="4">
    <source>
        <dbReference type="ARBA" id="ARBA00022679"/>
    </source>
</evidence>
<dbReference type="InterPro" id="IPR002173">
    <property type="entry name" value="Carboh/pur_kinase_PfkB_CS"/>
</dbReference>
<evidence type="ECO:0000313" key="17">
    <source>
        <dbReference type="Proteomes" id="UP001058124"/>
    </source>
</evidence>
<feature type="domain" description="HTH deoR-type" evidence="15">
    <location>
        <begin position="3"/>
        <end position="58"/>
    </location>
</feature>
<comment type="similarity">
    <text evidence="14">Belongs to the carbohydrate kinase PfkB family. Ribokinase subfamily.</text>
</comment>
<reference evidence="16" key="1">
    <citation type="submission" date="2022-06" db="EMBL/GenBank/DDBJ databases">
        <title>Draft genome sequences of Leminorella grimontii str. JCM5902.</title>
        <authorList>
            <person name="Wakabayashi Y."/>
            <person name="Kojima K."/>
        </authorList>
    </citation>
    <scope>NUCLEOTIDE SEQUENCE</scope>
    <source>
        <strain evidence="16">JCM 5902</strain>
    </source>
</reference>
<dbReference type="EMBL" id="BRLH01000001">
    <property type="protein sequence ID" value="GKX54462.1"/>
    <property type="molecule type" value="Genomic_DNA"/>
</dbReference>
<dbReference type="GO" id="GO:0004747">
    <property type="term" value="F:ribokinase activity"/>
    <property type="evidence" value="ECO:0007669"/>
    <property type="project" value="UniProtKB-UniRule"/>
</dbReference>
<keyword evidence="13 14" id="KW-0119">Carbohydrate metabolism</keyword>
<feature type="active site" description="Proton acceptor" evidence="14">
    <location>
        <position position="353"/>
    </location>
</feature>
<comment type="subcellular location">
    <subcellularLocation>
        <location evidence="14">Cytoplasm</location>
    </subcellularLocation>
</comment>
<dbReference type="SMART" id="SM00420">
    <property type="entry name" value="HTH_DEOR"/>
    <property type="match status" value="1"/>
</dbReference>
<dbReference type="FunFam" id="3.40.1190.20:FF:000019">
    <property type="entry name" value="Ribokinase"/>
    <property type="match status" value="1"/>
</dbReference>
<accession>A0AAV5N1B9</accession>
<dbReference type="Pfam" id="PF00294">
    <property type="entry name" value="PfkB"/>
    <property type="match status" value="1"/>
</dbReference>